<evidence type="ECO:0000256" key="5">
    <source>
        <dbReference type="ARBA" id="ARBA00022989"/>
    </source>
</evidence>
<dbReference type="GO" id="GO:0005886">
    <property type="term" value="C:plasma membrane"/>
    <property type="evidence" value="ECO:0007669"/>
    <property type="project" value="UniProtKB-SubCell"/>
</dbReference>
<dbReference type="Proteomes" id="UP000664658">
    <property type="component" value="Unassembled WGS sequence"/>
</dbReference>
<dbReference type="AlphaFoldDB" id="A0A379H5W5"/>
<feature type="transmembrane region" description="Helical" evidence="7">
    <location>
        <begin position="150"/>
        <end position="174"/>
    </location>
</feature>
<evidence type="ECO:0000256" key="3">
    <source>
        <dbReference type="ARBA" id="ARBA00022475"/>
    </source>
</evidence>
<feature type="transmembrane region" description="Helical" evidence="7">
    <location>
        <begin position="120"/>
        <end position="138"/>
    </location>
</feature>
<evidence type="ECO:0000256" key="2">
    <source>
        <dbReference type="ARBA" id="ARBA00010792"/>
    </source>
</evidence>
<name>A0A379H5W5_PLESH</name>
<keyword evidence="4 7" id="KW-0812">Transmembrane</keyword>
<gene>
    <name evidence="9" type="ORF">J2R62_14660</name>
</gene>
<sequence length="216" mass="24206">MSSLSELFTALIHMDVQTLSDPSISVLVCTILVAFIVLENGFIPTAFLPGDSLLFLTGTLIQLDVLPAGFAVVLVIAACVGSWLSYLQGRLFGHTRLFNRLVQSLDDKYRQRTFALIERHGALTLLIARYIAFVRTIYPSMIGITAYSQWRFFIINLISSVLWVVPIVTLGYFVSNTQWATEYETVFFKVVISVPAVLLVSGLCLLVYKKFKPRTQ</sequence>
<evidence type="ECO:0000256" key="4">
    <source>
        <dbReference type="ARBA" id="ARBA00022692"/>
    </source>
</evidence>
<evidence type="ECO:0000256" key="1">
    <source>
        <dbReference type="ARBA" id="ARBA00004651"/>
    </source>
</evidence>
<feature type="transmembrane region" description="Helical" evidence="7">
    <location>
        <begin position="186"/>
        <end position="208"/>
    </location>
</feature>
<keyword evidence="6 7" id="KW-0472">Membrane</keyword>
<feature type="transmembrane region" description="Helical" evidence="7">
    <location>
        <begin position="60"/>
        <end position="84"/>
    </location>
</feature>
<evidence type="ECO:0000256" key="6">
    <source>
        <dbReference type="ARBA" id="ARBA00023136"/>
    </source>
</evidence>
<dbReference type="EMBL" id="JAFNAA010000018">
    <property type="protein sequence ID" value="MBO1109431.1"/>
    <property type="molecule type" value="Genomic_DNA"/>
</dbReference>
<feature type="domain" description="VTT" evidence="8">
    <location>
        <begin position="48"/>
        <end position="172"/>
    </location>
</feature>
<comment type="subcellular location">
    <subcellularLocation>
        <location evidence="7">Cell inner membrane</location>
        <topology evidence="7">Multi-pass membrane protein</topology>
    </subcellularLocation>
    <subcellularLocation>
        <location evidence="1">Cell membrane</location>
        <topology evidence="1">Multi-pass membrane protein</topology>
    </subcellularLocation>
</comment>
<evidence type="ECO:0000313" key="9">
    <source>
        <dbReference type="EMBL" id="MBO1109431.1"/>
    </source>
</evidence>
<dbReference type="GeneID" id="69706965"/>
<reference evidence="9" key="1">
    <citation type="submission" date="2021-03" db="EMBL/GenBank/DDBJ databases">
        <title>Plesiomonas shigelloides zfcc0051, isolated from zebrafish feces.</title>
        <authorList>
            <person name="Vanderhoek Z."/>
            <person name="Gaulke C."/>
        </authorList>
    </citation>
    <scope>NUCLEOTIDE SEQUENCE</scope>
    <source>
        <strain evidence="9">Zfcc0051</strain>
    </source>
</reference>
<evidence type="ECO:0000313" key="10">
    <source>
        <dbReference type="Proteomes" id="UP000664658"/>
    </source>
</evidence>
<proteinExistence type="inferred from homology"/>
<evidence type="ECO:0000256" key="7">
    <source>
        <dbReference type="RuleBase" id="RU367016"/>
    </source>
</evidence>
<keyword evidence="7" id="KW-0997">Cell inner membrane</keyword>
<keyword evidence="5 7" id="KW-1133">Transmembrane helix</keyword>
<dbReference type="InterPro" id="IPR032816">
    <property type="entry name" value="VTT_dom"/>
</dbReference>
<feature type="transmembrane region" description="Helical" evidence="7">
    <location>
        <begin position="24"/>
        <end position="48"/>
    </location>
</feature>
<protein>
    <submittedName>
        <fullName evidence="9">DedA family protein</fullName>
    </submittedName>
</protein>
<dbReference type="Pfam" id="PF09335">
    <property type="entry name" value="VTT_dom"/>
    <property type="match status" value="1"/>
</dbReference>
<keyword evidence="3" id="KW-1003">Cell membrane</keyword>
<dbReference type="PANTHER" id="PTHR30353:SF11">
    <property type="entry name" value="INNER MEMBRANE PROTEIN YQJA"/>
    <property type="match status" value="1"/>
</dbReference>
<dbReference type="PANTHER" id="PTHR30353">
    <property type="entry name" value="INNER MEMBRANE PROTEIN DEDA-RELATED"/>
    <property type="match status" value="1"/>
</dbReference>
<organism evidence="9 10">
    <name type="scientific">Plesiomonas shigelloides</name>
    <name type="common">Aeromonas shigelloides</name>
    <dbReference type="NCBI Taxonomy" id="703"/>
    <lineage>
        <taxon>Bacteria</taxon>
        <taxon>Pseudomonadati</taxon>
        <taxon>Pseudomonadota</taxon>
        <taxon>Gammaproteobacteria</taxon>
        <taxon>Enterobacterales</taxon>
        <taxon>Enterobacteriaceae</taxon>
        <taxon>Plesiomonas</taxon>
    </lineage>
</organism>
<dbReference type="RefSeq" id="WP_010863284.1">
    <property type="nucleotide sequence ID" value="NZ_CP050969.1"/>
</dbReference>
<comment type="similarity">
    <text evidence="2 7">Belongs to the DedA family.</text>
</comment>
<dbReference type="InterPro" id="IPR032818">
    <property type="entry name" value="DedA-like"/>
</dbReference>
<evidence type="ECO:0000259" key="8">
    <source>
        <dbReference type="Pfam" id="PF09335"/>
    </source>
</evidence>
<accession>A0A379H5W5</accession>
<comment type="caution">
    <text evidence="9">The sequence shown here is derived from an EMBL/GenBank/DDBJ whole genome shotgun (WGS) entry which is preliminary data.</text>
</comment>